<accession>L8GG72</accession>
<dbReference type="OrthoDB" id="1729737at2759"/>
<evidence type="ECO:0000259" key="1">
    <source>
        <dbReference type="PROSITE" id="PS51468"/>
    </source>
</evidence>
<organism evidence="2 3">
    <name type="scientific">Acanthamoeba castellanii (strain ATCC 30010 / Neff)</name>
    <dbReference type="NCBI Taxonomy" id="1257118"/>
    <lineage>
        <taxon>Eukaryota</taxon>
        <taxon>Amoebozoa</taxon>
        <taxon>Discosea</taxon>
        <taxon>Longamoebia</taxon>
        <taxon>Centramoebida</taxon>
        <taxon>Acanthamoebidae</taxon>
        <taxon>Acanthamoeba</taxon>
    </lineage>
</organism>
<gene>
    <name evidence="2" type="ORF">ACA1_101310</name>
</gene>
<dbReference type="PANTHER" id="PTHR45737">
    <property type="entry name" value="VON WILLEBRAND FACTOR A DOMAIN-CONTAINING PROTEIN 5A"/>
    <property type="match status" value="1"/>
</dbReference>
<dbReference type="RefSeq" id="XP_004334083.1">
    <property type="nucleotide sequence ID" value="XM_004334035.1"/>
</dbReference>
<dbReference type="GeneID" id="14912552"/>
<dbReference type="EMBL" id="KB008133">
    <property type="protein sequence ID" value="ELR12070.1"/>
    <property type="molecule type" value="Genomic_DNA"/>
</dbReference>
<dbReference type="Pfam" id="PF08487">
    <property type="entry name" value="VIT"/>
    <property type="match status" value="1"/>
</dbReference>
<dbReference type="STRING" id="1257118.L8GG72"/>
<keyword evidence="3" id="KW-1185">Reference proteome</keyword>
<dbReference type="PROSITE" id="PS51468">
    <property type="entry name" value="VIT"/>
    <property type="match status" value="1"/>
</dbReference>
<dbReference type="InterPro" id="IPR013694">
    <property type="entry name" value="VIT"/>
</dbReference>
<reference evidence="2 3" key="1">
    <citation type="journal article" date="2013" name="Genome Biol.">
        <title>Genome of Acanthamoeba castellanii highlights extensive lateral gene transfer and early evolution of tyrosine kinase signaling.</title>
        <authorList>
            <person name="Clarke M."/>
            <person name="Lohan A.J."/>
            <person name="Liu B."/>
            <person name="Lagkouvardos I."/>
            <person name="Roy S."/>
            <person name="Zafar N."/>
            <person name="Bertelli C."/>
            <person name="Schilde C."/>
            <person name="Kianianmomeni A."/>
            <person name="Burglin T.R."/>
            <person name="Frech C."/>
            <person name="Turcotte B."/>
            <person name="Kopec K.O."/>
            <person name="Synnott J.M."/>
            <person name="Choo C."/>
            <person name="Paponov I."/>
            <person name="Finkler A."/>
            <person name="Soon Heng Tan C."/>
            <person name="Hutchins A.P."/>
            <person name="Weinmeier T."/>
            <person name="Rattei T."/>
            <person name="Chu J.S."/>
            <person name="Gimenez G."/>
            <person name="Irimia M."/>
            <person name="Rigden D.J."/>
            <person name="Fitzpatrick D.A."/>
            <person name="Lorenzo-Morales J."/>
            <person name="Bateman A."/>
            <person name="Chiu C.H."/>
            <person name="Tang P."/>
            <person name="Hegemann P."/>
            <person name="Fromm H."/>
            <person name="Raoult D."/>
            <person name="Greub G."/>
            <person name="Miranda-Saavedra D."/>
            <person name="Chen N."/>
            <person name="Nash P."/>
            <person name="Ginger M.L."/>
            <person name="Horn M."/>
            <person name="Schaap P."/>
            <person name="Caler L."/>
            <person name="Loftus B."/>
        </authorList>
    </citation>
    <scope>NUCLEOTIDE SEQUENCE [LARGE SCALE GENOMIC DNA]</scope>
    <source>
        <strain evidence="2 3">Neff</strain>
    </source>
</reference>
<evidence type="ECO:0000313" key="3">
    <source>
        <dbReference type="Proteomes" id="UP000011083"/>
    </source>
</evidence>
<evidence type="ECO:0000313" key="2">
    <source>
        <dbReference type="EMBL" id="ELR12070.1"/>
    </source>
</evidence>
<feature type="domain" description="VIT" evidence="1">
    <location>
        <begin position="1"/>
        <end position="121"/>
    </location>
</feature>
<sequence>MCARLTITQVFFNDAAAAPADNDETGGLECVYTFPVEELATGVATYSCPLVVCGVEVEIGDTRVVAEVQPKQEAIATYGNDAISSGHGAYLVETVKGVGYRMSIGNLPAGQTATITLRCVQQLTPLVSGDLQFALSHGLVPASCADFSLALDIRQTTPGGIKSVTCPTHPECEVLLGLPSHHRPSFHAMRLAN</sequence>
<dbReference type="VEuPathDB" id="AmoebaDB:ACA1_101310"/>
<dbReference type="AlphaFoldDB" id="L8GG72"/>
<protein>
    <recommendedName>
        <fullName evidence="1">VIT domain-containing protein</fullName>
    </recommendedName>
</protein>
<dbReference type="KEGG" id="acan:ACA1_101310"/>
<dbReference type="PANTHER" id="PTHR45737:SF6">
    <property type="entry name" value="VON WILLEBRAND FACTOR A DOMAIN-CONTAINING PROTEIN 5A"/>
    <property type="match status" value="1"/>
</dbReference>
<proteinExistence type="predicted"/>
<dbReference type="Proteomes" id="UP000011083">
    <property type="component" value="Unassembled WGS sequence"/>
</dbReference>
<name>L8GG72_ACACF</name>